<sequence length="279" mass="31015">MTSYGVKPTQAVRKDTPNVVSTFTTQLLGIAVLIKQNGHMLSGKVKKTKKFAEMKRMLSLKDSRIKTKEREKKKRKKANPQNMKIREFYVTVNGEVVFVFLHLVKDIKHTIVDGIPYITDCVMAELEKLGSKYRVALRTTRTLIKVDSGHSSQEVKVDSGHSSQEVKVDSGHSSQEVKVDSGHSSQEVKVDSGHSSQEVKVDSGHSSQKVKVDSGHSSQKVKVDSSHSSQEVKVDSGHSSQEVKVDNGHSSQEVKVDSGHSSQEVKMHVHNNYLYNHTV</sequence>
<comment type="caution">
    <text evidence="2">The sequence shown here is derived from an EMBL/GenBank/DDBJ whole genome shotgun (WGS) entry which is preliminary data.</text>
</comment>
<dbReference type="Proteomes" id="UP001217089">
    <property type="component" value="Unassembled WGS sequence"/>
</dbReference>
<reference evidence="2 3" key="1">
    <citation type="submission" date="2022-12" db="EMBL/GenBank/DDBJ databases">
        <title>Chromosome-level genome of Tegillarca granosa.</title>
        <authorList>
            <person name="Kim J."/>
        </authorList>
    </citation>
    <scope>NUCLEOTIDE SEQUENCE [LARGE SCALE GENOMIC DNA]</scope>
    <source>
        <strain evidence="2">Teg-2019</strain>
        <tissue evidence="2">Adductor muscle</tissue>
    </source>
</reference>
<proteinExistence type="predicted"/>
<name>A0ABQ9F0S4_TEGGR</name>
<protein>
    <submittedName>
        <fullName evidence="2">Uncharacterized protein</fullName>
    </submittedName>
</protein>
<accession>A0ABQ9F0S4</accession>
<feature type="compositionally biased region" description="Basic and acidic residues" evidence="1">
    <location>
        <begin position="153"/>
        <end position="203"/>
    </location>
</feature>
<dbReference type="Pfam" id="PF04900">
    <property type="entry name" value="Fcf1"/>
    <property type="match status" value="1"/>
</dbReference>
<dbReference type="InterPro" id="IPR006984">
    <property type="entry name" value="Fcf1/UTP23"/>
</dbReference>
<evidence type="ECO:0000256" key="1">
    <source>
        <dbReference type="SAM" id="MobiDB-lite"/>
    </source>
</evidence>
<organism evidence="2 3">
    <name type="scientific">Tegillarca granosa</name>
    <name type="common">Malaysian cockle</name>
    <name type="synonym">Anadara granosa</name>
    <dbReference type="NCBI Taxonomy" id="220873"/>
    <lineage>
        <taxon>Eukaryota</taxon>
        <taxon>Metazoa</taxon>
        <taxon>Spiralia</taxon>
        <taxon>Lophotrochozoa</taxon>
        <taxon>Mollusca</taxon>
        <taxon>Bivalvia</taxon>
        <taxon>Autobranchia</taxon>
        <taxon>Pteriomorphia</taxon>
        <taxon>Arcoida</taxon>
        <taxon>Arcoidea</taxon>
        <taxon>Arcidae</taxon>
        <taxon>Tegillarca</taxon>
    </lineage>
</organism>
<evidence type="ECO:0000313" key="3">
    <source>
        <dbReference type="Proteomes" id="UP001217089"/>
    </source>
</evidence>
<dbReference type="PANTHER" id="PTHR47883">
    <property type="entry name" value="YIPPEE DOMAIN-CONTAINING PROTEIN"/>
    <property type="match status" value="1"/>
</dbReference>
<feature type="region of interest" description="Disordered" evidence="1">
    <location>
        <begin position="147"/>
        <end position="279"/>
    </location>
</feature>
<dbReference type="EMBL" id="JARBDR010000657">
    <property type="protein sequence ID" value="KAJ8309477.1"/>
    <property type="molecule type" value="Genomic_DNA"/>
</dbReference>
<gene>
    <name evidence="2" type="ORF">KUTeg_014351</name>
</gene>
<feature type="compositionally biased region" description="Basic and acidic residues" evidence="1">
    <location>
        <begin position="221"/>
        <end position="267"/>
    </location>
</feature>
<dbReference type="PANTHER" id="PTHR47883:SF12">
    <property type="entry name" value="SEA DOMAIN-CONTAINING PROTEIN"/>
    <property type="match status" value="1"/>
</dbReference>
<keyword evidence="3" id="KW-1185">Reference proteome</keyword>
<feature type="compositionally biased region" description="Polar residues" evidence="1">
    <location>
        <begin position="204"/>
        <end position="220"/>
    </location>
</feature>
<evidence type="ECO:0000313" key="2">
    <source>
        <dbReference type="EMBL" id="KAJ8309477.1"/>
    </source>
</evidence>